<reference evidence="6 7" key="1">
    <citation type="submission" date="2017-06" db="EMBL/GenBank/DDBJ databases">
        <authorList>
            <person name="Kim H.J."/>
            <person name="Triplett B.A."/>
        </authorList>
    </citation>
    <scope>NUCLEOTIDE SEQUENCE [LARGE SCALE GENOMIC DNA]</scope>
    <source>
        <strain evidence="6 7">DSM 29052</strain>
    </source>
</reference>
<dbReference type="InterPro" id="IPR035906">
    <property type="entry name" value="MetI-like_sf"/>
</dbReference>
<evidence type="ECO:0000256" key="1">
    <source>
        <dbReference type="ARBA" id="ARBA00004141"/>
    </source>
</evidence>
<keyword evidence="2 5" id="KW-0812">Transmembrane</keyword>
<comment type="subcellular location">
    <subcellularLocation>
        <location evidence="1">Membrane</location>
        <topology evidence="1">Multi-pass membrane protein</topology>
    </subcellularLocation>
</comment>
<evidence type="ECO:0000256" key="3">
    <source>
        <dbReference type="ARBA" id="ARBA00022989"/>
    </source>
</evidence>
<organism evidence="6 7">
    <name type="scientific">Puniceibacterium sediminis</name>
    <dbReference type="NCBI Taxonomy" id="1608407"/>
    <lineage>
        <taxon>Bacteria</taxon>
        <taxon>Pseudomonadati</taxon>
        <taxon>Pseudomonadota</taxon>
        <taxon>Alphaproteobacteria</taxon>
        <taxon>Rhodobacterales</taxon>
        <taxon>Paracoccaceae</taxon>
        <taxon>Puniceibacterium</taxon>
    </lineage>
</organism>
<gene>
    <name evidence="6" type="ORF">SAMN06265370_1442</name>
</gene>
<evidence type="ECO:0000256" key="2">
    <source>
        <dbReference type="ARBA" id="ARBA00022692"/>
    </source>
</evidence>
<dbReference type="Gene3D" id="1.10.3720.10">
    <property type="entry name" value="MetI-like"/>
    <property type="match status" value="1"/>
</dbReference>
<keyword evidence="3 5" id="KW-1133">Transmembrane helix</keyword>
<sequence>MTATQLRVIWVANSVDVIFVMTGGGSGYSAYTLPLCAFVKARTGLDYGYRLALAVSFTLLLGFVILYLRRAGRNIA</sequence>
<accession>A0A238ZVK4</accession>
<evidence type="ECO:0000313" key="6">
    <source>
        <dbReference type="EMBL" id="SNR87152.1"/>
    </source>
</evidence>
<keyword evidence="4 5" id="KW-0472">Membrane</keyword>
<feature type="transmembrane region" description="Helical" evidence="5">
    <location>
        <begin position="47"/>
        <end position="68"/>
    </location>
</feature>
<dbReference type="AlphaFoldDB" id="A0A238ZVK4"/>
<name>A0A238ZVK4_9RHOB</name>
<dbReference type="EMBL" id="FZNN01000044">
    <property type="protein sequence ID" value="SNR87152.1"/>
    <property type="molecule type" value="Genomic_DNA"/>
</dbReference>
<keyword evidence="7" id="KW-1185">Reference proteome</keyword>
<dbReference type="Proteomes" id="UP000198417">
    <property type="component" value="Unassembled WGS sequence"/>
</dbReference>
<evidence type="ECO:0000313" key="7">
    <source>
        <dbReference type="Proteomes" id="UP000198417"/>
    </source>
</evidence>
<evidence type="ECO:0000256" key="4">
    <source>
        <dbReference type="ARBA" id="ARBA00023136"/>
    </source>
</evidence>
<evidence type="ECO:0008006" key="8">
    <source>
        <dbReference type="Google" id="ProtNLM"/>
    </source>
</evidence>
<dbReference type="SUPFAM" id="SSF161098">
    <property type="entry name" value="MetI-like"/>
    <property type="match status" value="1"/>
</dbReference>
<evidence type="ECO:0000256" key="5">
    <source>
        <dbReference type="SAM" id="Phobius"/>
    </source>
</evidence>
<dbReference type="GO" id="GO:0016020">
    <property type="term" value="C:membrane"/>
    <property type="evidence" value="ECO:0007669"/>
    <property type="project" value="UniProtKB-SubCell"/>
</dbReference>
<protein>
    <recommendedName>
        <fullName evidence="8">Sugar ABC transporter permease</fullName>
    </recommendedName>
</protein>
<proteinExistence type="predicted"/>